<accession>A0A6A6WNY3</accession>
<evidence type="ECO:0000256" key="1">
    <source>
        <dbReference type="SAM" id="MobiDB-lite"/>
    </source>
</evidence>
<dbReference type="EMBL" id="MU002865">
    <property type="protein sequence ID" value="KAF2785557.1"/>
    <property type="molecule type" value="Genomic_DNA"/>
</dbReference>
<evidence type="ECO:0000313" key="2">
    <source>
        <dbReference type="EMBL" id="KAF2785557.1"/>
    </source>
</evidence>
<keyword evidence="3" id="KW-1185">Reference proteome</keyword>
<sequence length="159" mass="16944">MTDPKACQLDKAVRLLFTHHAHCQVIPKTNRKLLEEYLQTLNLTSNDEESSSISSNASDNTGGQFILLDSSDFEGSEKLNTGASGKRAKKQYSATAETYNSTEKHLKTSVQSRQYLPQVTGHGKGSASQPLFASCSLAGCPIADPPSPSANCAVASPLA</sequence>
<organism evidence="2 3">
    <name type="scientific">Melanomma pulvis-pyrius CBS 109.77</name>
    <dbReference type="NCBI Taxonomy" id="1314802"/>
    <lineage>
        <taxon>Eukaryota</taxon>
        <taxon>Fungi</taxon>
        <taxon>Dikarya</taxon>
        <taxon>Ascomycota</taxon>
        <taxon>Pezizomycotina</taxon>
        <taxon>Dothideomycetes</taxon>
        <taxon>Pleosporomycetidae</taxon>
        <taxon>Pleosporales</taxon>
        <taxon>Melanommataceae</taxon>
        <taxon>Melanomma</taxon>
    </lineage>
</organism>
<evidence type="ECO:0000313" key="3">
    <source>
        <dbReference type="Proteomes" id="UP000799757"/>
    </source>
</evidence>
<dbReference type="AlphaFoldDB" id="A0A6A6WNY3"/>
<feature type="compositionally biased region" description="Polar residues" evidence="1">
    <location>
        <begin position="92"/>
        <end position="101"/>
    </location>
</feature>
<dbReference type="Proteomes" id="UP000799757">
    <property type="component" value="Unassembled WGS sequence"/>
</dbReference>
<feature type="region of interest" description="Disordered" evidence="1">
    <location>
        <begin position="77"/>
        <end position="110"/>
    </location>
</feature>
<protein>
    <submittedName>
        <fullName evidence="2">Uncharacterized protein</fullName>
    </submittedName>
</protein>
<reference evidence="2" key="1">
    <citation type="journal article" date="2020" name="Stud. Mycol.">
        <title>101 Dothideomycetes genomes: a test case for predicting lifestyles and emergence of pathogens.</title>
        <authorList>
            <person name="Haridas S."/>
            <person name="Albert R."/>
            <person name="Binder M."/>
            <person name="Bloem J."/>
            <person name="Labutti K."/>
            <person name="Salamov A."/>
            <person name="Andreopoulos B."/>
            <person name="Baker S."/>
            <person name="Barry K."/>
            <person name="Bills G."/>
            <person name="Bluhm B."/>
            <person name="Cannon C."/>
            <person name="Castanera R."/>
            <person name="Culley D."/>
            <person name="Daum C."/>
            <person name="Ezra D."/>
            <person name="Gonzalez J."/>
            <person name="Henrissat B."/>
            <person name="Kuo A."/>
            <person name="Liang C."/>
            <person name="Lipzen A."/>
            <person name="Lutzoni F."/>
            <person name="Magnuson J."/>
            <person name="Mondo S."/>
            <person name="Nolan M."/>
            <person name="Ohm R."/>
            <person name="Pangilinan J."/>
            <person name="Park H.-J."/>
            <person name="Ramirez L."/>
            <person name="Alfaro M."/>
            <person name="Sun H."/>
            <person name="Tritt A."/>
            <person name="Yoshinaga Y."/>
            <person name="Zwiers L.-H."/>
            <person name="Turgeon B."/>
            <person name="Goodwin S."/>
            <person name="Spatafora J."/>
            <person name="Crous P."/>
            <person name="Grigoriev I."/>
        </authorList>
    </citation>
    <scope>NUCLEOTIDE SEQUENCE</scope>
    <source>
        <strain evidence="2">CBS 109.77</strain>
    </source>
</reference>
<gene>
    <name evidence="2" type="ORF">K505DRAFT_369061</name>
</gene>
<name>A0A6A6WNY3_9PLEO</name>
<proteinExistence type="predicted"/>